<keyword evidence="8" id="KW-0511">Multifunctional enzyme</keyword>
<evidence type="ECO:0000256" key="7">
    <source>
        <dbReference type="ARBA" id="ARBA00023160"/>
    </source>
</evidence>
<reference evidence="10" key="1">
    <citation type="submission" date="2020-11" db="EMBL/GenBank/DDBJ databases">
        <authorList>
            <person name="Tran Van P."/>
        </authorList>
    </citation>
    <scope>NUCLEOTIDE SEQUENCE</scope>
</reference>
<dbReference type="Proteomes" id="UP000759131">
    <property type="component" value="Unassembled WGS sequence"/>
</dbReference>
<dbReference type="InterPro" id="IPR014030">
    <property type="entry name" value="Ketoacyl_synth_N"/>
</dbReference>
<evidence type="ECO:0000256" key="3">
    <source>
        <dbReference type="ARBA" id="ARBA00022832"/>
    </source>
</evidence>
<dbReference type="PANTHER" id="PTHR43775:SF7">
    <property type="entry name" value="FATTY ACID SYNTHASE"/>
    <property type="match status" value="1"/>
</dbReference>
<dbReference type="OrthoDB" id="6538045at2759"/>
<keyword evidence="5" id="KW-0560">Oxidoreductase</keyword>
<dbReference type="Gene3D" id="3.40.47.10">
    <property type="match status" value="1"/>
</dbReference>
<dbReference type="EMBL" id="OC855600">
    <property type="protein sequence ID" value="CAD7622314.1"/>
    <property type="molecule type" value="Genomic_DNA"/>
</dbReference>
<evidence type="ECO:0000256" key="4">
    <source>
        <dbReference type="ARBA" id="ARBA00022857"/>
    </source>
</evidence>
<evidence type="ECO:0000259" key="9">
    <source>
        <dbReference type="Pfam" id="PF00109"/>
    </source>
</evidence>
<dbReference type="AlphaFoldDB" id="A0A7R9KG29"/>
<accession>A0A7R9KG29</accession>
<feature type="domain" description="Beta-ketoacyl synthase-like N-terminal" evidence="9">
    <location>
        <begin position="43"/>
        <end position="135"/>
    </location>
</feature>
<evidence type="ECO:0000256" key="6">
    <source>
        <dbReference type="ARBA" id="ARBA00023098"/>
    </source>
</evidence>
<dbReference type="PANTHER" id="PTHR43775">
    <property type="entry name" value="FATTY ACID SYNTHASE"/>
    <property type="match status" value="1"/>
</dbReference>
<dbReference type="EMBL" id="CAJPIZ010001025">
    <property type="protein sequence ID" value="CAG2102744.1"/>
    <property type="molecule type" value="Genomic_DNA"/>
</dbReference>
<dbReference type="SUPFAM" id="SSF53901">
    <property type="entry name" value="Thiolase-like"/>
    <property type="match status" value="1"/>
</dbReference>
<evidence type="ECO:0000256" key="8">
    <source>
        <dbReference type="ARBA" id="ARBA00023268"/>
    </source>
</evidence>
<sequence length="136" mass="15522">MRVLITIFSIINNFHTSNYRVYIIGLDHYEVEYLVKSNSSAHKICVSGMSGRFPLSDTTDEFAKNLFDGVDMVTEDDSRWPLGLFNISNRMGKIHSYQNFDSGFFGLMGQTVTEMDPQCRLLLEVSYEAILDSDLD</sequence>
<protein>
    <recommendedName>
        <fullName evidence="9">Beta-ketoacyl synthase-like N-terminal domain-containing protein</fullName>
    </recommendedName>
</protein>
<dbReference type="Pfam" id="PF00109">
    <property type="entry name" value="ketoacyl-synt"/>
    <property type="match status" value="1"/>
</dbReference>
<gene>
    <name evidence="10" type="ORF">OSB1V03_LOCUS2779</name>
</gene>
<keyword evidence="2" id="KW-0444">Lipid biosynthesis</keyword>
<dbReference type="GO" id="GO:0006633">
    <property type="term" value="P:fatty acid biosynthetic process"/>
    <property type="evidence" value="ECO:0007669"/>
    <property type="project" value="UniProtKB-KW"/>
</dbReference>
<dbReference type="GO" id="GO:0016491">
    <property type="term" value="F:oxidoreductase activity"/>
    <property type="evidence" value="ECO:0007669"/>
    <property type="project" value="UniProtKB-KW"/>
</dbReference>
<keyword evidence="11" id="KW-1185">Reference proteome</keyword>
<name>A0A7R9KG29_9ACAR</name>
<keyword evidence="4" id="KW-0521">NADP</keyword>
<dbReference type="InterPro" id="IPR050091">
    <property type="entry name" value="PKS_NRPS_Biosynth_Enz"/>
</dbReference>
<proteinExistence type="predicted"/>
<keyword evidence="6" id="KW-0443">Lipid metabolism</keyword>
<organism evidence="10">
    <name type="scientific">Medioppia subpectinata</name>
    <dbReference type="NCBI Taxonomy" id="1979941"/>
    <lineage>
        <taxon>Eukaryota</taxon>
        <taxon>Metazoa</taxon>
        <taxon>Ecdysozoa</taxon>
        <taxon>Arthropoda</taxon>
        <taxon>Chelicerata</taxon>
        <taxon>Arachnida</taxon>
        <taxon>Acari</taxon>
        <taxon>Acariformes</taxon>
        <taxon>Sarcoptiformes</taxon>
        <taxon>Oribatida</taxon>
        <taxon>Brachypylina</taxon>
        <taxon>Oppioidea</taxon>
        <taxon>Oppiidae</taxon>
        <taxon>Medioppia</taxon>
    </lineage>
</organism>
<keyword evidence="7" id="KW-0275">Fatty acid biosynthesis</keyword>
<dbReference type="InterPro" id="IPR016039">
    <property type="entry name" value="Thiolase-like"/>
</dbReference>
<evidence type="ECO:0000256" key="5">
    <source>
        <dbReference type="ARBA" id="ARBA00023002"/>
    </source>
</evidence>
<dbReference type="GO" id="GO:0004312">
    <property type="term" value="F:fatty acid synthase activity"/>
    <property type="evidence" value="ECO:0007669"/>
    <property type="project" value="TreeGrafter"/>
</dbReference>
<evidence type="ECO:0000256" key="2">
    <source>
        <dbReference type="ARBA" id="ARBA00022516"/>
    </source>
</evidence>
<evidence type="ECO:0000256" key="1">
    <source>
        <dbReference type="ARBA" id="ARBA00022450"/>
    </source>
</evidence>
<evidence type="ECO:0000313" key="10">
    <source>
        <dbReference type="EMBL" id="CAD7622314.1"/>
    </source>
</evidence>
<keyword evidence="1" id="KW-0596">Phosphopantetheine</keyword>
<keyword evidence="3" id="KW-0276">Fatty acid metabolism</keyword>
<evidence type="ECO:0000313" key="11">
    <source>
        <dbReference type="Proteomes" id="UP000759131"/>
    </source>
</evidence>